<accession>A0A0J7JAT3</accession>
<dbReference type="STRING" id="1658765.Msub_11248"/>
<dbReference type="InterPro" id="IPR001509">
    <property type="entry name" value="Epimerase_deHydtase"/>
</dbReference>
<dbReference type="SUPFAM" id="SSF51735">
    <property type="entry name" value="NAD(P)-binding Rossmann-fold domains"/>
    <property type="match status" value="1"/>
</dbReference>
<keyword evidence="3" id="KW-1185">Reference proteome</keyword>
<dbReference type="Pfam" id="PF01370">
    <property type="entry name" value="Epimerase"/>
    <property type="match status" value="1"/>
</dbReference>
<protein>
    <submittedName>
        <fullName evidence="2">Nucleoside-diphosphate-sugar epimerase</fullName>
        <ecNumber evidence="2">5.1.3.2</ecNumber>
    </submittedName>
</protein>
<organism evidence="2 3">
    <name type="scientific">Marinobacter subterrani</name>
    <dbReference type="NCBI Taxonomy" id="1658765"/>
    <lineage>
        <taxon>Bacteria</taxon>
        <taxon>Pseudomonadati</taxon>
        <taxon>Pseudomonadota</taxon>
        <taxon>Gammaproteobacteria</taxon>
        <taxon>Pseudomonadales</taxon>
        <taxon>Marinobacteraceae</taxon>
        <taxon>Marinobacter</taxon>
    </lineage>
</organism>
<dbReference type="PATRIC" id="fig|1658765.3.peg.1235"/>
<dbReference type="EC" id="5.1.3.2" evidence="2"/>
<gene>
    <name evidence="2" type="ORF">Msub_11248</name>
</gene>
<dbReference type="InterPro" id="IPR036291">
    <property type="entry name" value="NAD(P)-bd_dom_sf"/>
</dbReference>
<evidence type="ECO:0000313" key="3">
    <source>
        <dbReference type="Proteomes" id="UP000036102"/>
    </source>
</evidence>
<evidence type="ECO:0000313" key="2">
    <source>
        <dbReference type="EMBL" id="KMQ75049.1"/>
    </source>
</evidence>
<evidence type="ECO:0000259" key="1">
    <source>
        <dbReference type="Pfam" id="PF01370"/>
    </source>
</evidence>
<name>A0A0J7JAT3_9GAMM</name>
<reference evidence="2 3" key="1">
    <citation type="submission" date="2015-06" db="EMBL/GenBank/DDBJ databases">
        <title>Marinobacter subterrani, a genetically tractable neutrophilic iron-oxidizing strain isolated from the Soudan Iron Mine.</title>
        <authorList>
            <person name="Bonis B.M."/>
            <person name="Gralnick J.A."/>
        </authorList>
    </citation>
    <scope>NUCLEOTIDE SEQUENCE [LARGE SCALE GENOMIC DNA]</scope>
    <source>
        <strain evidence="2 3">JG233</strain>
    </source>
</reference>
<dbReference type="AlphaFoldDB" id="A0A0J7JAT3"/>
<feature type="domain" description="NAD-dependent epimerase/dehydratase" evidence="1">
    <location>
        <begin position="7"/>
        <end position="219"/>
    </location>
</feature>
<dbReference type="InterPro" id="IPR050177">
    <property type="entry name" value="Lipid_A_modif_metabolic_enz"/>
</dbReference>
<keyword evidence="2" id="KW-0413">Isomerase</keyword>
<dbReference type="EMBL" id="LFBU01000001">
    <property type="protein sequence ID" value="KMQ75049.1"/>
    <property type="molecule type" value="Genomic_DNA"/>
</dbReference>
<dbReference type="PANTHER" id="PTHR43245:SF58">
    <property type="entry name" value="BLL5923 PROTEIN"/>
    <property type="match status" value="1"/>
</dbReference>
<dbReference type="PANTHER" id="PTHR43245">
    <property type="entry name" value="BIFUNCTIONAL POLYMYXIN RESISTANCE PROTEIN ARNA"/>
    <property type="match status" value="1"/>
</dbReference>
<proteinExistence type="predicted"/>
<dbReference type="Gene3D" id="3.40.50.720">
    <property type="entry name" value="NAD(P)-binding Rossmann-like Domain"/>
    <property type="match status" value="1"/>
</dbReference>
<dbReference type="GO" id="GO:0003978">
    <property type="term" value="F:UDP-glucose 4-epimerase activity"/>
    <property type="evidence" value="ECO:0007669"/>
    <property type="project" value="UniProtKB-EC"/>
</dbReference>
<comment type="caution">
    <text evidence="2">The sequence shown here is derived from an EMBL/GenBank/DDBJ whole genome shotgun (WGS) entry which is preliminary data.</text>
</comment>
<dbReference type="Proteomes" id="UP000036102">
    <property type="component" value="Unassembled WGS sequence"/>
</dbReference>
<sequence>MEQSGTVAVTGAKGFVGQYLCEGLRADGYSVRELSRNGGNGADQFAIGDLGADPVWTPCLQGVDTVIHCAALAHAPLKKHPSAVEHLFRVNCHAVDSLAKACRESGVRRLIFLSSVKVYGESTSGRPPFAEGDILQPEDDYGRSKCQAEAILKGYQSDELQICCLRLPLVYGAQAKANFARLRKLALSGLPVPLGGVRNRRSVLALANLLMVVLCLLQKHRWSFFELNVADPEPVSTPDLLRIIAESSSRPTRLLSLPDRWLRALASLVGFRPAMEKLMGDLELSLKLLARQCPDAGLKTTNSAFQYMQDEYCQKNGAPK</sequence>
<dbReference type="RefSeq" id="WP_048495195.1">
    <property type="nucleotide sequence ID" value="NZ_LFBU01000001.1"/>
</dbReference>